<evidence type="ECO:0000313" key="2">
    <source>
        <dbReference type="Proteomes" id="UP000472320"/>
    </source>
</evidence>
<proteinExistence type="predicted"/>
<reference evidence="1 2" key="1">
    <citation type="submission" date="2019-11" db="EMBL/GenBank/DDBJ databases">
        <title>Type strains purchased from KCTC, JCM and DSMZ.</title>
        <authorList>
            <person name="Lu H."/>
        </authorList>
    </citation>
    <scope>NUCLEOTIDE SEQUENCE [LARGE SCALE GENOMIC DNA]</scope>
    <source>
        <strain evidence="1 2">JCM 31587</strain>
    </source>
</reference>
<dbReference type="EMBL" id="WNKX01000020">
    <property type="protein sequence ID" value="MTW13254.1"/>
    <property type="molecule type" value="Genomic_DNA"/>
</dbReference>
<comment type="caution">
    <text evidence="1">The sequence shown here is derived from an EMBL/GenBank/DDBJ whole genome shotgun (WGS) entry which is preliminary data.</text>
</comment>
<gene>
    <name evidence="1" type="ORF">GM658_21845</name>
</gene>
<protein>
    <submittedName>
        <fullName evidence="1">Uncharacterized protein</fullName>
    </submittedName>
</protein>
<dbReference type="RefSeq" id="WP_155456174.1">
    <property type="nucleotide sequence ID" value="NZ_WNKX01000020.1"/>
</dbReference>
<dbReference type="AlphaFoldDB" id="A0A6L6QMD6"/>
<name>A0A6L6QMD6_9BURK</name>
<keyword evidence="2" id="KW-1185">Reference proteome</keyword>
<dbReference type="OrthoDB" id="6938654at2"/>
<accession>A0A6L6QMD6</accession>
<organism evidence="1 2">
    <name type="scientific">Massilia eburnea</name>
    <dbReference type="NCBI Taxonomy" id="1776165"/>
    <lineage>
        <taxon>Bacteria</taxon>
        <taxon>Pseudomonadati</taxon>
        <taxon>Pseudomonadota</taxon>
        <taxon>Betaproteobacteria</taxon>
        <taxon>Burkholderiales</taxon>
        <taxon>Oxalobacteraceae</taxon>
        <taxon>Telluria group</taxon>
        <taxon>Massilia</taxon>
    </lineage>
</organism>
<evidence type="ECO:0000313" key="1">
    <source>
        <dbReference type="EMBL" id="MTW13254.1"/>
    </source>
</evidence>
<dbReference type="Proteomes" id="UP000472320">
    <property type="component" value="Unassembled WGS sequence"/>
</dbReference>
<sequence length="227" mass="24568">MASVLLLALALAAAQPVEYEREGGTGTLTITPAAKGMKKFGLSTFGANAHTCELGGNIKGTQGTLYDDEPDQAECRITFAQKGDVIEVTKQSQDSCMGVCGARATFEGRYYLPPPACTPSASKAAKDAFLLQYKAKNYQQAYDTLSGWLGECSHLLYWMESDRALNDLALAQYHMNQPAACMETLAKTYAAEMKTMKAVEENLPPADYESYASTAKATFHNLKLCGK</sequence>